<name>A0A1G8EB77_9FLAO</name>
<evidence type="ECO:0000313" key="2">
    <source>
        <dbReference type="Proteomes" id="UP000243588"/>
    </source>
</evidence>
<accession>A0A1G8EB77</accession>
<reference evidence="2" key="1">
    <citation type="submission" date="2016-10" db="EMBL/GenBank/DDBJ databases">
        <authorList>
            <person name="Varghese N."/>
            <person name="Submissions S."/>
        </authorList>
    </citation>
    <scope>NUCLEOTIDE SEQUENCE [LARGE SCALE GENOMIC DNA]</scope>
    <source>
        <strain evidence="2">DSM 23313</strain>
    </source>
</reference>
<dbReference type="AlphaFoldDB" id="A0A1G8EB77"/>
<gene>
    <name evidence="1" type="ORF">SAMN05421818_11016</name>
</gene>
<keyword evidence="2" id="KW-1185">Reference proteome</keyword>
<proteinExistence type="predicted"/>
<dbReference type="Proteomes" id="UP000243588">
    <property type="component" value="Unassembled WGS sequence"/>
</dbReference>
<dbReference type="EMBL" id="FNDQ01000010">
    <property type="protein sequence ID" value="SDH67158.1"/>
    <property type="molecule type" value="Genomic_DNA"/>
</dbReference>
<evidence type="ECO:0000313" key="1">
    <source>
        <dbReference type="EMBL" id="SDH67158.1"/>
    </source>
</evidence>
<organism evidence="1 2">
    <name type="scientific">Myroides phaeus</name>
    <dbReference type="NCBI Taxonomy" id="702745"/>
    <lineage>
        <taxon>Bacteria</taxon>
        <taxon>Pseudomonadati</taxon>
        <taxon>Bacteroidota</taxon>
        <taxon>Flavobacteriia</taxon>
        <taxon>Flavobacteriales</taxon>
        <taxon>Flavobacteriaceae</taxon>
        <taxon>Myroides</taxon>
    </lineage>
</organism>
<sequence>MIINSGQIYNFFNIKIFFLDFFLGFLKNNQNNENQQITIQKYIKQYYLDSSLATLFNIFYFFSSYKVNVSLKIDKYSLNQGQITSEEDYTN</sequence>
<protein>
    <submittedName>
        <fullName evidence="1">Uncharacterized protein</fullName>
    </submittedName>
</protein>